<protein>
    <submittedName>
        <fullName evidence="2">Uncharacterized protein</fullName>
    </submittedName>
</protein>
<feature type="compositionally biased region" description="Basic and acidic residues" evidence="1">
    <location>
        <begin position="237"/>
        <end position="254"/>
    </location>
</feature>
<evidence type="ECO:0000313" key="3">
    <source>
        <dbReference type="Proteomes" id="UP000244005"/>
    </source>
</evidence>
<name>A0A2R6W4U9_MARPO</name>
<feature type="compositionally biased region" description="Basic and acidic residues" evidence="1">
    <location>
        <begin position="210"/>
        <end position="223"/>
    </location>
</feature>
<sequence length="328" mass="36131">MMDLSIKVRRSTDEKAHSRMSCAFAQTREHLQSIGTRSSQSCEFSLLCDNDELLLHPLPNLCFDFLASAPTRDQQHTAKTNLSRKGSASTTALVNERYPSSNKKSYQQQLGTRWTPEPQSGSGSGISHPSEQREVDALSSIFLRVQEAQCREELREGRRRRRRRRERPAVRGGPCEAPRYTLAGHGFSIESGRARDRERPSAPVHGASARGDDTWQARFDRWSKSTAPQPRRSGLRRSHEGAPERSLSRTRPTDRPTAASQAHGIASAAGAPAGRPGAGGPYPAPRSGYIYLALSALLATFLPPVTERKISDLVLFLLPIAVRAISSP</sequence>
<feature type="region of interest" description="Disordered" evidence="1">
    <location>
        <begin position="76"/>
        <end position="133"/>
    </location>
</feature>
<proteinExistence type="predicted"/>
<feature type="region of interest" description="Disordered" evidence="1">
    <location>
        <begin position="152"/>
        <end position="280"/>
    </location>
</feature>
<accession>A0A2R6W4U9</accession>
<reference evidence="3" key="1">
    <citation type="journal article" date="2017" name="Cell">
        <title>Insights into land plant evolution garnered from the Marchantia polymorpha genome.</title>
        <authorList>
            <person name="Bowman J.L."/>
            <person name="Kohchi T."/>
            <person name="Yamato K.T."/>
            <person name="Jenkins J."/>
            <person name="Shu S."/>
            <person name="Ishizaki K."/>
            <person name="Yamaoka S."/>
            <person name="Nishihama R."/>
            <person name="Nakamura Y."/>
            <person name="Berger F."/>
            <person name="Adam C."/>
            <person name="Aki S.S."/>
            <person name="Althoff F."/>
            <person name="Araki T."/>
            <person name="Arteaga-Vazquez M.A."/>
            <person name="Balasubrmanian S."/>
            <person name="Barry K."/>
            <person name="Bauer D."/>
            <person name="Boehm C.R."/>
            <person name="Briginshaw L."/>
            <person name="Caballero-Perez J."/>
            <person name="Catarino B."/>
            <person name="Chen F."/>
            <person name="Chiyoda S."/>
            <person name="Chovatia M."/>
            <person name="Davies K.M."/>
            <person name="Delmans M."/>
            <person name="Demura T."/>
            <person name="Dierschke T."/>
            <person name="Dolan L."/>
            <person name="Dorantes-Acosta A.E."/>
            <person name="Eklund D.M."/>
            <person name="Florent S.N."/>
            <person name="Flores-Sandoval E."/>
            <person name="Fujiyama A."/>
            <person name="Fukuzawa H."/>
            <person name="Galik B."/>
            <person name="Grimanelli D."/>
            <person name="Grimwood J."/>
            <person name="Grossniklaus U."/>
            <person name="Hamada T."/>
            <person name="Haseloff J."/>
            <person name="Hetherington A.J."/>
            <person name="Higo A."/>
            <person name="Hirakawa Y."/>
            <person name="Hundley H.N."/>
            <person name="Ikeda Y."/>
            <person name="Inoue K."/>
            <person name="Inoue S.I."/>
            <person name="Ishida S."/>
            <person name="Jia Q."/>
            <person name="Kakita M."/>
            <person name="Kanazawa T."/>
            <person name="Kawai Y."/>
            <person name="Kawashima T."/>
            <person name="Kennedy M."/>
            <person name="Kinose K."/>
            <person name="Kinoshita T."/>
            <person name="Kohara Y."/>
            <person name="Koide E."/>
            <person name="Komatsu K."/>
            <person name="Kopischke S."/>
            <person name="Kubo M."/>
            <person name="Kyozuka J."/>
            <person name="Lagercrantz U."/>
            <person name="Lin S.S."/>
            <person name="Lindquist E."/>
            <person name="Lipzen A.M."/>
            <person name="Lu C.W."/>
            <person name="De Luna E."/>
            <person name="Martienssen R.A."/>
            <person name="Minamino N."/>
            <person name="Mizutani M."/>
            <person name="Mizutani M."/>
            <person name="Mochizuki N."/>
            <person name="Monte I."/>
            <person name="Mosher R."/>
            <person name="Nagasaki H."/>
            <person name="Nakagami H."/>
            <person name="Naramoto S."/>
            <person name="Nishitani K."/>
            <person name="Ohtani M."/>
            <person name="Okamoto T."/>
            <person name="Okumura M."/>
            <person name="Phillips J."/>
            <person name="Pollak B."/>
            <person name="Reinders A."/>
            <person name="Rovekamp M."/>
            <person name="Sano R."/>
            <person name="Sawa S."/>
            <person name="Schmid M.W."/>
            <person name="Shirakawa M."/>
            <person name="Solano R."/>
            <person name="Spunde A."/>
            <person name="Suetsugu N."/>
            <person name="Sugano S."/>
            <person name="Sugiyama A."/>
            <person name="Sun R."/>
            <person name="Suzuki Y."/>
            <person name="Takenaka M."/>
            <person name="Takezawa D."/>
            <person name="Tomogane H."/>
            <person name="Tsuzuki M."/>
            <person name="Ueda T."/>
            <person name="Umeda M."/>
            <person name="Ward J.M."/>
            <person name="Watanabe Y."/>
            <person name="Yazaki K."/>
            <person name="Yokoyama R."/>
            <person name="Yoshitake Y."/>
            <person name="Yotsui I."/>
            <person name="Zachgo S."/>
            <person name="Schmutz J."/>
        </authorList>
    </citation>
    <scope>NUCLEOTIDE SEQUENCE [LARGE SCALE GENOMIC DNA]</scope>
    <source>
        <strain evidence="3">Tak-1</strain>
    </source>
</reference>
<dbReference type="EMBL" id="KZ772824">
    <property type="protein sequence ID" value="PTQ28822.1"/>
    <property type="molecule type" value="Genomic_DNA"/>
</dbReference>
<evidence type="ECO:0000256" key="1">
    <source>
        <dbReference type="SAM" id="MobiDB-lite"/>
    </source>
</evidence>
<feature type="compositionally biased region" description="Low complexity" evidence="1">
    <location>
        <begin position="258"/>
        <end position="275"/>
    </location>
</feature>
<feature type="compositionally biased region" description="Basic residues" evidence="1">
    <location>
        <begin position="157"/>
        <end position="166"/>
    </location>
</feature>
<feature type="compositionally biased region" description="Polar residues" evidence="1">
    <location>
        <begin position="77"/>
        <end position="129"/>
    </location>
</feature>
<dbReference type="AlphaFoldDB" id="A0A2R6W4U9"/>
<keyword evidence="3" id="KW-1185">Reference proteome</keyword>
<gene>
    <name evidence="2" type="ORF">MARPO_0154s0044</name>
</gene>
<organism evidence="2 3">
    <name type="scientific">Marchantia polymorpha</name>
    <name type="common">Common liverwort</name>
    <name type="synonym">Marchantia aquatica</name>
    <dbReference type="NCBI Taxonomy" id="3197"/>
    <lineage>
        <taxon>Eukaryota</taxon>
        <taxon>Viridiplantae</taxon>
        <taxon>Streptophyta</taxon>
        <taxon>Embryophyta</taxon>
        <taxon>Marchantiophyta</taxon>
        <taxon>Marchantiopsida</taxon>
        <taxon>Marchantiidae</taxon>
        <taxon>Marchantiales</taxon>
        <taxon>Marchantiaceae</taxon>
        <taxon>Marchantia</taxon>
    </lineage>
</organism>
<evidence type="ECO:0000313" key="2">
    <source>
        <dbReference type="EMBL" id="PTQ28822.1"/>
    </source>
</evidence>
<dbReference type="Proteomes" id="UP000244005">
    <property type="component" value="Unassembled WGS sequence"/>
</dbReference>